<evidence type="ECO:0000256" key="4">
    <source>
        <dbReference type="SAM" id="SignalP"/>
    </source>
</evidence>
<dbReference type="PROSITE" id="PS00018">
    <property type="entry name" value="EF_HAND_1"/>
    <property type="match status" value="2"/>
</dbReference>
<protein>
    <recommendedName>
        <fullName evidence="5">EF-hand domain-containing protein</fullName>
    </recommendedName>
</protein>
<evidence type="ECO:0000256" key="3">
    <source>
        <dbReference type="ARBA" id="ARBA00022837"/>
    </source>
</evidence>
<feature type="signal peptide" evidence="4">
    <location>
        <begin position="1"/>
        <end position="21"/>
    </location>
</feature>
<dbReference type="Gene3D" id="1.10.238.10">
    <property type="entry name" value="EF-hand"/>
    <property type="match status" value="1"/>
</dbReference>
<dbReference type="InterPro" id="IPR011992">
    <property type="entry name" value="EF-hand-dom_pair"/>
</dbReference>
<sequence length="176" mass="18845">MSRRVSLLCLTVLGSAGLTAGYVPAFMPPFLARRSSVSLRQPGALPRAEVVLGSTSDSDSDRFTGSAQSPMQILKNAISGVPITGGYSSVSELFQKYDADKSGQIDSAELTDFFDSLGSPLKQDEMSAMMAMMDTSKDGQVDFAEFSAAIEMAEAQLSCEADNMELTEFDDDDGFF</sequence>
<dbReference type="EMBL" id="HBFN01036824">
    <property type="protein sequence ID" value="CAD8807711.1"/>
    <property type="molecule type" value="Transcribed_RNA"/>
</dbReference>
<evidence type="ECO:0000259" key="5">
    <source>
        <dbReference type="PROSITE" id="PS50222"/>
    </source>
</evidence>
<name>A0A7S0Z1N2_9CRYP</name>
<dbReference type="SMART" id="SM00054">
    <property type="entry name" value="EFh"/>
    <property type="match status" value="2"/>
</dbReference>
<dbReference type="InterPro" id="IPR018247">
    <property type="entry name" value="EF_Hand_1_Ca_BS"/>
</dbReference>
<keyword evidence="1" id="KW-0479">Metal-binding</keyword>
<feature type="chain" id="PRO_5031326680" description="EF-hand domain-containing protein" evidence="4">
    <location>
        <begin position="22"/>
        <end position="176"/>
    </location>
</feature>
<dbReference type="GO" id="GO:0005509">
    <property type="term" value="F:calcium ion binding"/>
    <property type="evidence" value="ECO:0007669"/>
    <property type="project" value="InterPro"/>
</dbReference>
<dbReference type="InterPro" id="IPR039647">
    <property type="entry name" value="EF_hand_pair_protein_CML-like"/>
</dbReference>
<feature type="domain" description="EF-hand" evidence="5">
    <location>
        <begin position="85"/>
        <end position="120"/>
    </location>
</feature>
<dbReference type="PROSITE" id="PS50222">
    <property type="entry name" value="EF_HAND_2"/>
    <property type="match status" value="2"/>
</dbReference>
<keyword evidence="3" id="KW-0106">Calcium</keyword>
<keyword evidence="2" id="KW-0677">Repeat</keyword>
<accession>A0A7S0Z1N2</accession>
<dbReference type="CDD" id="cd00051">
    <property type="entry name" value="EFh"/>
    <property type="match status" value="1"/>
</dbReference>
<dbReference type="AlphaFoldDB" id="A0A7S0Z1N2"/>
<dbReference type="Pfam" id="PF13499">
    <property type="entry name" value="EF-hand_7"/>
    <property type="match status" value="1"/>
</dbReference>
<keyword evidence="4" id="KW-0732">Signal</keyword>
<reference evidence="6" key="1">
    <citation type="submission" date="2021-01" db="EMBL/GenBank/DDBJ databases">
        <authorList>
            <person name="Corre E."/>
            <person name="Pelletier E."/>
            <person name="Niang G."/>
            <person name="Scheremetjew M."/>
            <person name="Finn R."/>
            <person name="Kale V."/>
            <person name="Holt S."/>
            <person name="Cochrane G."/>
            <person name="Meng A."/>
            <person name="Brown T."/>
            <person name="Cohen L."/>
        </authorList>
    </citation>
    <scope>NUCLEOTIDE SEQUENCE</scope>
    <source>
        <strain evidence="6">CCMP443</strain>
    </source>
</reference>
<feature type="domain" description="EF-hand" evidence="5">
    <location>
        <begin position="121"/>
        <end position="156"/>
    </location>
</feature>
<gene>
    <name evidence="6" type="ORF">HTEP1355_LOCUS21391</name>
</gene>
<proteinExistence type="predicted"/>
<evidence type="ECO:0000256" key="1">
    <source>
        <dbReference type="ARBA" id="ARBA00022723"/>
    </source>
</evidence>
<dbReference type="PANTHER" id="PTHR10891">
    <property type="entry name" value="EF-HAND CALCIUM-BINDING DOMAIN CONTAINING PROTEIN"/>
    <property type="match status" value="1"/>
</dbReference>
<dbReference type="SUPFAM" id="SSF47473">
    <property type="entry name" value="EF-hand"/>
    <property type="match status" value="1"/>
</dbReference>
<evidence type="ECO:0000313" key="6">
    <source>
        <dbReference type="EMBL" id="CAD8807711.1"/>
    </source>
</evidence>
<organism evidence="6">
    <name type="scientific">Hemiselmis tepida</name>
    <dbReference type="NCBI Taxonomy" id="464990"/>
    <lineage>
        <taxon>Eukaryota</taxon>
        <taxon>Cryptophyceae</taxon>
        <taxon>Cryptomonadales</taxon>
        <taxon>Hemiselmidaceae</taxon>
        <taxon>Hemiselmis</taxon>
    </lineage>
</organism>
<evidence type="ECO:0000256" key="2">
    <source>
        <dbReference type="ARBA" id="ARBA00022737"/>
    </source>
</evidence>
<dbReference type="InterPro" id="IPR002048">
    <property type="entry name" value="EF_hand_dom"/>
</dbReference>